<dbReference type="GO" id="GO:0022857">
    <property type="term" value="F:transmembrane transporter activity"/>
    <property type="evidence" value="ECO:0007669"/>
    <property type="project" value="InterPro"/>
</dbReference>
<feature type="transmembrane region" description="Helical" evidence="5">
    <location>
        <begin position="139"/>
        <end position="156"/>
    </location>
</feature>
<comment type="subcellular location">
    <subcellularLocation>
        <location evidence="1">Cell membrane</location>
        <topology evidence="1">Multi-pass membrane protein</topology>
    </subcellularLocation>
</comment>
<dbReference type="CDD" id="cd17393">
    <property type="entry name" value="MFS_MosC_like"/>
    <property type="match status" value="1"/>
</dbReference>
<evidence type="ECO:0000256" key="1">
    <source>
        <dbReference type="ARBA" id="ARBA00004651"/>
    </source>
</evidence>
<comment type="caution">
    <text evidence="7">The sequence shown here is derived from an EMBL/GenBank/DDBJ whole genome shotgun (WGS) entry which is preliminary data.</text>
</comment>
<keyword evidence="2 5" id="KW-0812">Transmembrane</keyword>
<evidence type="ECO:0000256" key="2">
    <source>
        <dbReference type="ARBA" id="ARBA00022692"/>
    </source>
</evidence>
<dbReference type="PANTHER" id="PTHR23514:SF13">
    <property type="entry name" value="INNER MEMBRANE PROTEIN YBJJ"/>
    <property type="match status" value="1"/>
</dbReference>
<feature type="transmembrane region" description="Helical" evidence="5">
    <location>
        <begin position="40"/>
        <end position="67"/>
    </location>
</feature>
<dbReference type="InterPro" id="IPR036259">
    <property type="entry name" value="MFS_trans_sf"/>
</dbReference>
<protein>
    <submittedName>
        <fullName evidence="7">Putative MFS family arabinose efflux permease</fullName>
    </submittedName>
</protein>
<dbReference type="InterPro" id="IPR051788">
    <property type="entry name" value="MFS_Transporter"/>
</dbReference>
<organism evidence="7 8">
    <name type="scientific">Kineococcus radiotolerans</name>
    <dbReference type="NCBI Taxonomy" id="131568"/>
    <lineage>
        <taxon>Bacteria</taxon>
        <taxon>Bacillati</taxon>
        <taxon>Actinomycetota</taxon>
        <taxon>Actinomycetes</taxon>
        <taxon>Kineosporiales</taxon>
        <taxon>Kineosporiaceae</taxon>
        <taxon>Kineococcus</taxon>
    </lineage>
</organism>
<feature type="domain" description="Major facilitator superfamily (MFS) profile" evidence="6">
    <location>
        <begin position="211"/>
        <end position="391"/>
    </location>
</feature>
<evidence type="ECO:0000256" key="4">
    <source>
        <dbReference type="ARBA" id="ARBA00023136"/>
    </source>
</evidence>
<dbReference type="GO" id="GO:0005886">
    <property type="term" value="C:plasma membrane"/>
    <property type="evidence" value="ECO:0007669"/>
    <property type="project" value="UniProtKB-SubCell"/>
</dbReference>
<feature type="transmembrane region" description="Helical" evidence="5">
    <location>
        <begin position="364"/>
        <end position="382"/>
    </location>
</feature>
<accession>A0A7W4XY14</accession>
<evidence type="ECO:0000313" key="8">
    <source>
        <dbReference type="Proteomes" id="UP000533269"/>
    </source>
</evidence>
<dbReference type="PANTHER" id="PTHR23514">
    <property type="entry name" value="BYPASS OF STOP CODON PROTEIN 6"/>
    <property type="match status" value="1"/>
</dbReference>
<dbReference type="AlphaFoldDB" id="A0A7W4XY14"/>
<proteinExistence type="predicted"/>
<dbReference type="InterPro" id="IPR020846">
    <property type="entry name" value="MFS_dom"/>
</dbReference>
<keyword evidence="4 5" id="KW-0472">Membrane</keyword>
<feature type="transmembrane region" description="Helical" evidence="5">
    <location>
        <begin position="163"/>
        <end position="182"/>
    </location>
</feature>
<evidence type="ECO:0000256" key="3">
    <source>
        <dbReference type="ARBA" id="ARBA00022989"/>
    </source>
</evidence>
<feature type="transmembrane region" description="Helical" evidence="5">
    <location>
        <begin position="275"/>
        <end position="295"/>
    </location>
</feature>
<feature type="transmembrane region" description="Helical" evidence="5">
    <location>
        <begin position="79"/>
        <end position="102"/>
    </location>
</feature>
<evidence type="ECO:0000256" key="5">
    <source>
        <dbReference type="SAM" id="Phobius"/>
    </source>
</evidence>
<dbReference type="Gene3D" id="1.20.1250.20">
    <property type="entry name" value="MFS general substrate transporter like domains"/>
    <property type="match status" value="2"/>
</dbReference>
<name>A0A7W4XY14_KINRA</name>
<feature type="transmembrane region" description="Helical" evidence="5">
    <location>
        <begin position="243"/>
        <end position="263"/>
    </location>
</feature>
<reference evidence="7 8" key="2">
    <citation type="submission" date="2020-08" db="EMBL/GenBank/DDBJ databases">
        <authorList>
            <person name="Partida-Martinez L."/>
            <person name="Huntemann M."/>
            <person name="Clum A."/>
            <person name="Wang J."/>
            <person name="Palaniappan K."/>
            <person name="Ritter S."/>
            <person name="Chen I.-M."/>
            <person name="Stamatis D."/>
            <person name="Reddy T."/>
            <person name="O'Malley R."/>
            <person name="Daum C."/>
            <person name="Shapiro N."/>
            <person name="Ivanova N."/>
            <person name="Kyrpides N."/>
            <person name="Woyke T."/>
        </authorList>
    </citation>
    <scope>NUCLEOTIDE SEQUENCE [LARGE SCALE GENOMIC DNA]</scope>
    <source>
        <strain evidence="7 8">AS2.23</strain>
    </source>
</reference>
<feature type="transmembrane region" description="Helical" evidence="5">
    <location>
        <begin position="337"/>
        <end position="358"/>
    </location>
</feature>
<evidence type="ECO:0000259" key="6">
    <source>
        <dbReference type="PROSITE" id="PS50850"/>
    </source>
</evidence>
<feature type="transmembrane region" description="Helical" evidence="5">
    <location>
        <begin position="301"/>
        <end position="325"/>
    </location>
</feature>
<dbReference type="EMBL" id="JACHVY010000002">
    <property type="protein sequence ID" value="MBB2902057.1"/>
    <property type="molecule type" value="Genomic_DNA"/>
</dbReference>
<reference evidence="7 8" key="1">
    <citation type="submission" date="2020-08" db="EMBL/GenBank/DDBJ databases">
        <title>The Agave Microbiome: Exploring the role of microbial communities in plant adaptations to desert environments.</title>
        <authorList>
            <person name="Partida-Martinez L.P."/>
        </authorList>
    </citation>
    <scope>NUCLEOTIDE SEQUENCE [LARGE SCALE GENOMIC DNA]</scope>
    <source>
        <strain evidence="7 8">AS2.23</strain>
    </source>
</reference>
<dbReference type="SUPFAM" id="SSF103473">
    <property type="entry name" value="MFS general substrate transporter"/>
    <property type="match status" value="1"/>
</dbReference>
<sequence length="391" mass="38293">MDVPAARWRAALTAAFGCNGLTMAAWVSRTPAIRDLTHSSTAAMGLVIAGMSVGSMAGIAVGGGYVARSGARAVVRTGLLAVAAGTAVAGLGATLGLGWLVAVGLAGIGFGMGSGEIALNVEGVALEVVVGRTVVPSLHGSYSLGLCVGAVLGLLANAAHLPVLAHLLAVAALTAACTAWLVRHLPPATGAEPRVAGRAGPPGSPLAVWRETRTLAIGVIVLGMALAEGSANDWLPLIVVDGFGLSATTGSLVFAFFGAAMAAGRFGGGWFLDRYGRTPVVLASAACAVAGIGLVSLAPGIAVAAVGVLLWGLGAALGFPVALSAAGDDPAGAARRVSAVATAGYAAFLVGPPLLGFVGQHAGLRSAILVVLAVVALSTLFARSVARPAVQ</sequence>
<dbReference type="RefSeq" id="WP_183391942.1">
    <property type="nucleotide sequence ID" value="NZ_JACHVY010000002.1"/>
</dbReference>
<dbReference type="Pfam" id="PF07690">
    <property type="entry name" value="MFS_1"/>
    <property type="match status" value="1"/>
</dbReference>
<dbReference type="PROSITE" id="PS50850">
    <property type="entry name" value="MFS"/>
    <property type="match status" value="1"/>
</dbReference>
<dbReference type="Proteomes" id="UP000533269">
    <property type="component" value="Unassembled WGS sequence"/>
</dbReference>
<dbReference type="InterPro" id="IPR011701">
    <property type="entry name" value="MFS"/>
</dbReference>
<keyword evidence="3 5" id="KW-1133">Transmembrane helix</keyword>
<evidence type="ECO:0000313" key="7">
    <source>
        <dbReference type="EMBL" id="MBB2902057.1"/>
    </source>
</evidence>
<gene>
    <name evidence="7" type="ORF">FHR75_002872</name>
</gene>